<dbReference type="PANTHER" id="PTHR45228:SF5">
    <property type="entry name" value="CYCLIC DI-GMP PHOSPHODIESTERASE VC_1348-RELATED"/>
    <property type="match status" value="1"/>
</dbReference>
<reference evidence="4 5" key="1">
    <citation type="submission" date="2018-09" db="EMBL/GenBank/DDBJ databases">
        <title>Metagenome Assembled Genomes from an Advanced Water Purification Facility.</title>
        <authorList>
            <person name="Stamps B.W."/>
            <person name="Spear J.R."/>
        </authorList>
    </citation>
    <scope>NUCLEOTIDE SEQUENCE [LARGE SCALE GENOMIC DNA]</scope>
    <source>
        <strain evidence="4">Bin_27_1</strain>
    </source>
</reference>
<dbReference type="InterPro" id="IPR003607">
    <property type="entry name" value="HD/PDEase_dom"/>
</dbReference>
<comment type="caution">
    <text evidence="4">The sequence shown here is derived from an EMBL/GenBank/DDBJ whole genome shotgun (WGS) entry which is preliminary data.</text>
</comment>
<dbReference type="InterPro" id="IPR011006">
    <property type="entry name" value="CheY-like_superfamily"/>
</dbReference>
<dbReference type="EMBL" id="SSFD01000349">
    <property type="protein sequence ID" value="TXH79471.1"/>
    <property type="molecule type" value="Genomic_DNA"/>
</dbReference>
<dbReference type="Pfam" id="PF00072">
    <property type="entry name" value="Response_reg"/>
    <property type="match status" value="1"/>
</dbReference>
<dbReference type="RefSeq" id="WP_276661766.1">
    <property type="nucleotide sequence ID" value="NZ_SSFD01000349.1"/>
</dbReference>
<feature type="domain" description="HD-GYP" evidence="3">
    <location>
        <begin position="153"/>
        <end position="375"/>
    </location>
</feature>
<evidence type="ECO:0000313" key="4">
    <source>
        <dbReference type="EMBL" id="TXH79471.1"/>
    </source>
</evidence>
<evidence type="ECO:0000256" key="1">
    <source>
        <dbReference type="PROSITE-ProRule" id="PRU00169"/>
    </source>
</evidence>
<dbReference type="Pfam" id="PF13487">
    <property type="entry name" value="HD_5"/>
    <property type="match status" value="1"/>
</dbReference>
<sequence length="376" mass="41183">MPADSSTRSTVLIVDDTPENLTILGETLRPHYRVRAAISGERALHAVTIGTLPDVILLDVMMPDMDGYQVLQALQADAATRDIPVIFVTAMDSVEGETHGLALGAVDYITKPFNPDIVLARVRTHIELAKARERLHDENAWLEREVARRTNENALIRDLSLSALACLAEVRDIETGHHILRTQSFVELLAHHLAGHPDYRAALADERLEIIVRSAPLHDIGKVGIPDSILLKPGRLTSAEFEIMKKHPVIGADAITRAMAQAANSRSGDGALPGGAFAFMETAREIALSHHEKWDGSGYPAGLQGRQIPVSARLMALADVFDALSSRRVYKEPLAPEDVTRIIVAERGRHFDPVIVDAFLELRPAFAEVAQRFAEA</sequence>
<dbReference type="InterPro" id="IPR052020">
    <property type="entry name" value="Cyclic_di-GMP/3'3'-cGAMP_PDE"/>
</dbReference>
<dbReference type="Proteomes" id="UP000321192">
    <property type="component" value="Unassembled WGS sequence"/>
</dbReference>
<evidence type="ECO:0000313" key="5">
    <source>
        <dbReference type="Proteomes" id="UP000321192"/>
    </source>
</evidence>
<feature type="domain" description="Response regulatory" evidence="2">
    <location>
        <begin position="10"/>
        <end position="126"/>
    </location>
</feature>
<dbReference type="GO" id="GO:0008081">
    <property type="term" value="F:phosphoric diester hydrolase activity"/>
    <property type="evidence" value="ECO:0007669"/>
    <property type="project" value="UniProtKB-ARBA"/>
</dbReference>
<protein>
    <submittedName>
        <fullName evidence="4">Two-component system response regulator</fullName>
    </submittedName>
</protein>
<dbReference type="Gene3D" id="1.10.3210.10">
    <property type="entry name" value="Hypothetical protein af1432"/>
    <property type="match status" value="1"/>
</dbReference>
<dbReference type="GO" id="GO:0000160">
    <property type="term" value="P:phosphorelay signal transduction system"/>
    <property type="evidence" value="ECO:0007669"/>
    <property type="project" value="InterPro"/>
</dbReference>
<dbReference type="Gene3D" id="3.40.50.2300">
    <property type="match status" value="1"/>
</dbReference>
<dbReference type="CDD" id="cd00077">
    <property type="entry name" value="HDc"/>
    <property type="match status" value="1"/>
</dbReference>
<dbReference type="AlphaFoldDB" id="A0A5C7SA72"/>
<proteinExistence type="predicted"/>
<dbReference type="PANTHER" id="PTHR45228">
    <property type="entry name" value="CYCLIC DI-GMP PHOSPHODIESTERASE TM_0186-RELATED"/>
    <property type="match status" value="1"/>
</dbReference>
<organism evidence="4 5">
    <name type="scientific">Thauera aminoaromatica</name>
    <dbReference type="NCBI Taxonomy" id="164330"/>
    <lineage>
        <taxon>Bacteria</taxon>
        <taxon>Pseudomonadati</taxon>
        <taxon>Pseudomonadota</taxon>
        <taxon>Betaproteobacteria</taxon>
        <taxon>Rhodocyclales</taxon>
        <taxon>Zoogloeaceae</taxon>
        <taxon>Thauera</taxon>
    </lineage>
</organism>
<gene>
    <name evidence="4" type="ORF">E6Q80_20460</name>
</gene>
<dbReference type="SMART" id="SM00471">
    <property type="entry name" value="HDc"/>
    <property type="match status" value="1"/>
</dbReference>
<evidence type="ECO:0000259" key="3">
    <source>
        <dbReference type="PROSITE" id="PS51832"/>
    </source>
</evidence>
<dbReference type="InterPro" id="IPR001789">
    <property type="entry name" value="Sig_transdc_resp-reg_receiver"/>
</dbReference>
<dbReference type="SUPFAM" id="SSF109604">
    <property type="entry name" value="HD-domain/PDEase-like"/>
    <property type="match status" value="1"/>
</dbReference>
<feature type="modified residue" description="4-aspartylphosphate" evidence="1">
    <location>
        <position position="59"/>
    </location>
</feature>
<dbReference type="PROSITE" id="PS51832">
    <property type="entry name" value="HD_GYP"/>
    <property type="match status" value="1"/>
</dbReference>
<dbReference type="InterPro" id="IPR037522">
    <property type="entry name" value="HD_GYP_dom"/>
</dbReference>
<name>A0A5C7SA72_THASP</name>
<accession>A0A5C7SA72</accession>
<keyword evidence="1" id="KW-0597">Phosphoprotein</keyword>
<dbReference type="SUPFAM" id="SSF52172">
    <property type="entry name" value="CheY-like"/>
    <property type="match status" value="1"/>
</dbReference>
<dbReference type="PROSITE" id="PS50110">
    <property type="entry name" value="RESPONSE_REGULATORY"/>
    <property type="match status" value="1"/>
</dbReference>
<dbReference type="CDD" id="cd19920">
    <property type="entry name" value="REC_PA4781-like"/>
    <property type="match status" value="1"/>
</dbReference>
<dbReference type="SMART" id="SM00448">
    <property type="entry name" value="REC"/>
    <property type="match status" value="1"/>
</dbReference>
<evidence type="ECO:0000259" key="2">
    <source>
        <dbReference type="PROSITE" id="PS50110"/>
    </source>
</evidence>